<reference evidence="2" key="2">
    <citation type="submission" date="2020-11" db="EMBL/GenBank/DDBJ databases">
        <authorList>
            <person name="McCartney M.A."/>
            <person name="Auch B."/>
            <person name="Kono T."/>
            <person name="Mallez S."/>
            <person name="Becker A."/>
            <person name="Gohl D.M."/>
            <person name="Silverstein K.A.T."/>
            <person name="Koren S."/>
            <person name="Bechman K.B."/>
            <person name="Herman A."/>
            <person name="Abrahante J.E."/>
            <person name="Garbe J."/>
        </authorList>
    </citation>
    <scope>NUCLEOTIDE SEQUENCE</scope>
    <source>
        <strain evidence="2">Duluth1</strain>
        <tissue evidence="2">Whole animal</tissue>
    </source>
</reference>
<accession>A0A9D4CL32</accession>
<name>A0A9D4CL32_DREPO</name>
<evidence type="ECO:0000313" key="2">
    <source>
        <dbReference type="EMBL" id="KAH3726676.1"/>
    </source>
</evidence>
<feature type="region of interest" description="Disordered" evidence="1">
    <location>
        <begin position="39"/>
        <end position="146"/>
    </location>
</feature>
<feature type="compositionally biased region" description="Basic and acidic residues" evidence="1">
    <location>
        <begin position="79"/>
        <end position="88"/>
    </location>
</feature>
<gene>
    <name evidence="2" type="ORF">DPMN_052545</name>
</gene>
<comment type="caution">
    <text evidence="2">The sequence shown here is derived from an EMBL/GenBank/DDBJ whole genome shotgun (WGS) entry which is preliminary data.</text>
</comment>
<dbReference type="EMBL" id="JAIWYP010000012">
    <property type="protein sequence ID" value="KAH3726676.1"/>
    <property type="molecule type" value="Genomic_DNA"/>
</dbReference>
<sequence>MRRQYRRKRKRIYAEPEESCAISLVLAHSSSNTQLTVTTDMTKLINETEKHHSPEQLNKETDIGRAPPVTPPSDNNDADSIKEARSEPRGNSTTDIVDQPGASGSPEPHDGQCHDGRLCSVSPQSKDHGKLCTNSSYFKYPTETNG</sequence>
<evidence type="ECO:0000256" key="1">
    <source>
        <dbReference type="SAM" id="MobiDB-lite"/>
    </source>
</evidence>
<protein>
    <submittedName>
        <fullName evidence="2">Uncharacterized protein</fullName>
    </submittedName>
</protein>
<feature type="compositionally biased region" description="Basic and acidic residues" evidence="1">
    <location>
        <begin position="46"/>
        <end position="63"/>
    </location>
</feature>
<feature type="compositionally biased region" description="Polar residues" evidence="1">
    <location>
        <begin position="132"/>
        <end position="146"/>
    </location>
</feature>
<dbReference type="AlphaFoldDB" id="A0A9D4CL32"/>
<proteinExistence type="predicted"/>
<keyword evidence="3" id="KW-1185">Reference proteome</keyword>
<reference evidence="2" key="1">
    <citation type="journal article" date="2019" name="bioRxiv">
        <title>The Genome of the Zebra Mussel, Dreissena polymorpha: A Resource for Invasive Species Research.</title>
        <authorList>
            <person name="McCartney M.A."/>
            <person name="Auch B."/>
            <person name="Kono T."/>
            <person name="Mallez S."/>
            <person name="Zhang Y."/>
            <person name="Obille A."/>
            <person name="Becker A."/>
            <person name="Abrahante J.E."/>
            <person name="Garbe J."/>
            <person name="Badalamenti J.P."/>
            <person name="Herman A."/>
            <person name="Mangelson H."/>
            <person name="Liachko I."/>
            <person name="Sullivan S."/>
            <person name="Sone E.D."/>
            <person name="Koren S."/>
            <person name="Silverstein K.A.T."/>
            <person name="Beckman K.B."/>
            <person name="Gohl D.M."/>
        </authorList>
    </citation>
    <scope>NUCLEOTIDE SEQUENCE</scope>
    <source>
        <strain evidence="2">Duluth1</strain>
        <tissue evidence="2">Whole animal</tissue>
    </source>
</reference>
<evidence type="ECO:0000313" key="3">
    <source>
        <dbReference type="Proteomes" id="UP000828390"/>
    </source>
</evidence>
<organism evidence="2 3">
    <name type="scientific">Dreissena polymorpha</name>
    <name type="common">Zebra mussel</name>
    <name type="synonym">Mytilus polymorpha</name>
    <dbReference type="NCBI Taxonomy" id="45954"/>
    <lineage>
        <taxon>Eukaryota</taxon>
        <taxon>Metazoa</taxon>
        <taxon>Spiralia</taxon>
        <taxon>Lophotrochozoa</taxon>
        <taxon>Mollusca</taxon>
        <taxon>Bivalvia</taxon>
        <taxon>Autobranchia</taxon>
        <taxon>Heteroconchia</taxon>
        <taxon>Euheterodonta</taxon>
        <taxon>Imparidentia</taxon>
        <taxon>Neoheterodontei</taxon>
        <taxon>Myida</taxon>
        <taxon>Dreissenoidea</taxon>
        <taxon>Dreissenidae</taxon>
        <taxon>Dreissena</taxon>
    </lineage>
</organism>
<feature type="compositionally biased region" description="Basic and acidic residues" evidence="1">
    <location>
        <begin position="107"/>
        <end position="117"/>
    </location>
</feature>
<dbReference type="Proteomes" id="UP000828390">
    <property type="component" value="Unassembled WGS sequence"/>
</dbReference>